<evidence type="ECO:0000313" key="2">
    <source>
        <dbReference type="EMBL" id="KAJ3140048.1"/>
    </source>
</evidence>
<accession>A0AAD5XKA6</accession>
<keyword evidence="3" id="KW-1185">Reference proteome</keyword>
<proteinExistence type="predicted"/>
<keyword evidence="1" id="KW-0175">Coiled coil</keyword>
<comment type="caution">
    <text evidence="2">The sequence shown here is derived from an EMBL/GenBank/DDBJ whole genome shotgun (WGS) entry which is preliminary data.</text>
</comment>
<gene>
    <name evidence="2" type="ORF">HK100_010893</name>
</gene>
<dbReference type="InterPro" id="IPR007483">
    <property type="entry name" value="Hamartin"/>
</dbReference>
<dbReference type="GO" id="GO:0051726">
    <property type="term" value="P:regulation of cell cycle"/>
    <property type="evidence" value="ECO:0007669"/>
    <property type="project" value="TreeGrafter"/>
</dbReference>
<feature type="coiled-coil region" evidence="1">
    <location>
        <begin position="712"/>
        <end position="809"/>
    </location>
</feature>
<organism evidence="2 3">
    <name type="scientific">Physocladia obscura</name>
    <dbReference type="NCBI Taxonomy" id="109957"/>
    <lineage>
        <taxon>Eukaryota</taxon>
        <taxon>Fungi</taxon>
        <taxon>Fungi incertae sedis</taxon>
        <taxon>Chytridiomycota</taxon>
        <taxon>Chytridiomycota incertae sedis</taxon>
        <taxon>Chytridiomycetes</taxon>
        <taxon>Chytridiales</taxon>
        <taxon>Chytriomycetaceae</taxon>
        <taxon>Physocladia</taxon>
    </lineage>
</organism>
<sequence length="810" mass="91283">MDTDTEDIHTIRNIDENSINTDDNNEKTEEFDSLGSAIQTWDAKLFTAVTLAAEIGTEAETEADAAATSLATLAYSTATSAHLDPESAMLYSRQVFTVLERAVAITLPSNSCIDDIVDGNIDATDNENTDIIDNQSKNTSNITDGNNSKICSTLMHHIDRLTTPVPSSEDFSLLSVFPRTFFAALFPALLRPCLSLSSETGAHVMAVNISAYLLAASFSLSSFEEANSHHSQNHVLDTIWESCLSIKVAYSAISLLIPVIRISLDENSVTSLLSLLTRAIHWEVLINAVLRVTKVGAFSSKFETDQTQWTIDEMASMDFIIQMNDLDASDEFWGGSGEFSSLSIQSQSQLVIATVSATNIRRSVDSLFTVLYNIYPHKTMESLRLWVGSESFAWKYSVIPEFLVAFDPFRANFSRLMDLDVLNENLLIKQRVSNLIKAHRVHQMLILSTPQDEIQLVRQSAARDHSDVLVDCVMIRCNNNNYLGSKSLSKEADINENEIDLSGFLFLNRRLRKYVLDHTSSNFVPLRTHTSPHEVDIVDMMHHSFFLLLCELNYERCIRGACFDQILKLKKDKVVDMVAVIGQGNMYQKLRGQQQELALLAATVEKLRAEASTTRDRNRKYEEDHYRRLREARDAAREAKEALAELSEHVAVKDDEINRLKEFVESGNRRIQTLEQEIHLIEPDLAKLQECEGALKVLTSNFVKREIDSSTRETLLRKNEALESQIIALELSLSSAEQRMQQLQNRVNELEIQSKDGSTQESSDRSQSKALKLMRTVNAERIKAVEEKYQTARKINAALETRISEMESRL</sequence>
<dbReference type="EMBL" id="JADGJH010000062">
    <property type="protein sequence ID" value="KAJ3140048.1"/>
    <property type="molecule type" value="Genomic_DNA"/>
</dbReference>
<dbReference type="AlphaFoldDB" id="A0AAD5XKA6"/>
<reference evidence="2" key="1">
    <citation type="submission" date="2020-05" db="EMBL/GenBank/DDBJ databases">
        <title>Phylogenomic resolution of chytrid fungi.</title>
        <authorList>
            <person name="Stajich J.E."/>
            <person name="Amses K."/>
            <person name="Simmons R."/>
            <person name="Seto K."/>
            <person name="Myers J."/>
            <person name="Bonds A."/>
            <person name="Quandt C.A."/>
            <person name="Barry K."/>
            <person name="Liu P."/>
            <person name="Grigoriev I."/>
            <person name="Longcore J.E."/>
            <person name="James T.Y."/>
        </authorList>
    </citation>
    <scope>NUCLEOTIDE SEQUENCE</scope>
    <source>
        <strain evidence="2">JEL0513</strain>
    </source>
</reference>
<dbReference type="GO" id="GO:0032007">
    <property type="term" value="P:negative regulation of TOR signaling"/>
    <property type="evidence" value="ECO:0007669"/>
    <property type="project" value="TreeGrafter"/>
</dbReference>
<evidence type="ECO:0000313" key="3">
    <source>
        <dbReference type="Proteomes" id="UP001211907"/>
    </source>
</evidence>
<evidence type="ECO:0000256" key="1">
    <source>
        <dbReference type="SAM" id="Coils"/>
    </source>
</evidence>
<dbReference type="Proteomes" id="UP001211907">
    <property type="component" value="Unassembled WGS sequence"/>
</dbReference>
<feature type="coiled-coil region" evidence="1">
    <location>
        <begin position="590"/>
        <end position="677"/>
    </location>
</feature>
<dbReference type="GO" id="GO:0033596">
    <property type="term" value="C:TSC1-TSC2 complex"/>
    <property type="evidence" value="ECO:0007669"/>
    <property type="project" value="TreeGrafter"/>
</dbReference>
<dbReference type="PANTHER" id="PTHR15154">
    <property type="entry name" value="HAMARTIN"/>
    <property type="match status" value="1"/>
</dbReference>
<protein>
    <submittedName>
        <fullName evidence="2">Uncharacterized protein</fullName>
    </submittedName>
</protein>
<name>A0AAD5XKA6_9FUNG</name>
<dbReference type="PANTHER" id="PTHR15154:SF2">
    <property type="entry name" value="HAMARTIN"/>
    <property type="match status" value="1"/>
</dbReference>